<feature type="region of interest" description="Disordered" evidence="1">
    <location>
        <begin position="335"/>
        <end position="354"/>
    </location>
</feature>
<name>A0A2A6CD54_PRIPA</name>
<dbReference type="AlphaFoldDB" id="A0A2A6CD54"/>
<dbReference type="EnsemblMetazoa" id="PPA43198.1">
    <property type="protein sequence ID" value="PPA43198.1"/>
    <property type="gene ID" value="WBGene00281567"/>
</dbReference>
<sequence>RDTHPLTEEVQKRLCLQKDGEWRFYSNVILSQADIQAAIGADLKDYLTQLTNDCLLDLFTRLDHSDLDEVAVLSARLSRLSVTSRPKARPNIATKLRIFSQARIASNCIELRREIIDNLPGTEDSEKYKFQIEYNGRQIPLIMHSYNLANLSTSTNVLPPLDPGSPHGSANRTVMILGRFTFESCKFVGNTIDENVIAYFELQVPTCLFSSLRLHSGRTNWETALSERFVSLIHSKLPLTLSLGYILMGSSVDTIEGIINLLLKRLHVQKDGEWRFYSNVILSSADIQSAIGADLKYSEQLGSHFISTANAKHEVEVETTGTVCIATYRTAPHDTRMTRDMNDDDDDDDDDDEL</sequence>
<keyword evidence="3" id="KW-1185">Reference proteome</keyword>
<evidence type="ECO:0000313" key="2">
    <source>
        <dbReference type="EnsemblMetazoa" id="PPA43198.1"/>
    </source>
</evidence>
<organism evidence="2 3">
    <name type="scientific">Pristionchus pacificus</name>
    <name type="common">Parasitic nematode worm</name>
    <dbReference type="NCBI Taxonomy" id="54126"/>
    <lineage>
        <taxon>Eukaryota</taxon>
        <taxon>Metazoa</taxon>
        <taxon>Ecdysozoa</taxon>
        <taxon>Nematoda</taxon>
        <taxon>Chromadorea</taxon>
        <taxon>Rhabditida</taxon>
        <taxon>Rhabditina</taxon>
        <taxon>Diplogasteromorpha</taxon>
        <taxon>Diplogasteroidea</taxon>
        <taxon>Neodiplogasteridae</taxon>
        <taxon>Pristionchus</taxon>
    </lineage>
</organism>
<feature type="compositionally biased region" description="Acidic residues" evidence="1">
    <location>
        <begin position="342"/>
        <end position="354"/>
    </location>
</feature>
<evidence type="ECO:0000256" key="1">
    <source>
        <dbReference type="SAM" id="MobiDB-lite"/>
    </source>
</evidence>
<dbReference type="Proteomes" id="UP000005239">
    <property type="component" value="Unassembled WGS sequence"/>
</dbReference>
<gene>
    <name evidence="2" type="primary">WBGene00281567</name>
</gene>
<accession>A0A8R1Z0V0</accession>
<proteinExistence type="predicted"/>
<reference evidence="2" key="2">
    <citation type="submission" date="2022-06" db="UniProtKB">
        <authorList>
            <consortium name="EnsemblMetazoa"/>
        </authorList>
    </citation>
    <scope>IDENTIFICATION</scope>
    <source>
        <strain evidence="2">PS312</strain>
    </source>
</reference>
<evidence type="ECO:0000313" key="3">
    <source>
        <dbReference type="Proteomes" id="UP000005239"/>
    </source>
</evidence>
<reference evidence="3" key="1">
    <citation type="journal article" date="2008" name="Nat. Genet.">
        <title>The Pristionchus pacificus genome provides a unique perspective on nematode lifestyle and parasitism.</title>
        <authorList>
            <person name="Dieterich C."/>
            <person name="Clifton S.W."/>
            <person name="Schuster L.N."/>
            <person name="Chinwalla A."/>
            <person name="Delehaunty K."/>
            <person name="Dinkelacker I."/>
            <person name="Fulton L."/>
            <person name="Fulton R."/>
            <person name="Godfrey J."/>
            <person name="Minx P."/>
            <person name="Mitreva M."/>
            <person name="Roeseler W."/>
            <person name="Tian H."/>
            <person name="Witte H."/>
            <person name="Yang S.P."/>
            <person name="Wilson R.K."/>
            <person name="Sommer R.J."/>
        </authorList>
    </citation>
    <scope>NUCLEOTIDE SEQUENCE [LARGE SCALE GENOMIC DNA]</scope>
    <source>
        <strain evidence="3">PS312</strain>
    </source>
</reference>
<accession>A0A2A6CD54</accession>
<protein>
    <submittedName>
        <fullName evidence="2">Uncharacterized protein</fullName>
    </submittedName>
</protein>